<feature type="compositionally biased region" description="Pro residues" evidence="1">
    <location>
        <begin position="52"/>
        <end position="64"/>
    </location>
</feature>
<dbReference type="InterPro" id="IPR043746">
    <property type="entry name" value="DUF5691"/>
</dbReference>
<dbReference type="Pfam" id="PF18944">
    <property type="entry name" value="DUF5691"/>
    <property type="match status" value="1"/>
</dbReference>
<gene>
    <name evidence="2" type="ORF">FCH28_17605</name>
</gene>
<name>A0A4U0NGP9_9ACTN</name>
<feature type="region of interest" description="Disordered" evidence="1">
    <location>
        <begin position="43"/>
        <end position="64"/>
    </location>
</feature>
<dbReference type="Proteomes" id="UP000308697">
    <property type="component" value="Unassembled WGS sequence"/>
</dbReference>
<feature type="compositionally biased region" description="Low complexity" evidence="1">
    <location>
        <begin position="546"/>
        <end position="558"/>
    </location>
</feature>
<reference evidence="2 3" key="1">
    <citation type="submission" date="2019-04" db="EMBL/GenBank/DDBJ databases">
        <title>Streptomyces piniterrae sp. nov., a heliquinomycin-producing actinomycete isolated from rhizosphere soil of Pinus yunnanensis.</title>
        <authorList>
            <person name="Zhuang X."/>
            <person name="Zhao J."/>
        </authorList>
    </citation>
    <scope>NUCLEOTIDE SEQUENCE [LARGE SCALE GENOMIC DNA]</scope>
    <source>
        <strain evidence="3">jys28</strain>
    </source>
</reference>
<dbReference type="AlphaFoldDB" id="A0A4U0NGP9"/>
<accession>A0A4U0NGP9</accession>
<organism evidence="2 3">
    <name type="scientific">Streptomyces piniterrae</name>
    <dbReference type="NCBI Taxonomy" id="2571125"/>
    <lineage>
        <taxon>Bacteria</taxon>
        <taxon>Bacillati</taxon>
        <taxon>Actinomycetota</taxon>
        <taxon>Actinomycetes</taxon>
        <taxon>Kitasatosporales</taxon>
        <taxon>Streptomycetaceae</taxon>
        <taxon>Streptomyces</taxon>
    </lineage>
</organism>
<comment type="caution">
    <text evidence="2">The sequence shown here is derived from an EMBL/GenBank/DDBJ whole genome shotgun (WGS) entry which is preliminary data.</text>
</comment>
<evidence type="ECO:0000313" key="3">
    <source>
        <dbReference type="Proteomes" id="UP000308697"/>
    </source>
</evidence>
<evidence type="ECO:0000313" key="2">
    <source>
        <dbReference type="EMBL" id="TJZ53133.1"/>
    </source>
</evidence>
<proteinExistence type="predicted"/>
<protein>
    <submittedName>
        <fullName evidence="2">Uncharacterized protein</fullName>
    </submittedName>
</protein>
<feature type="region of interest" description="Disordered" evidence="1">
    <location>
        <begin position="539"/>
        <end position="558"/>
    </location>
</feature>
<dbReference type="OrthoDB" id="262508at2"/>
<feature type="compositionally biased region" description="Polar residues" evidence="1">
    <location>
        <begin position="160"/>
        <end position="169"/>
    </location>
</feature>
<dbReference type="EMBL" id="SUMB01000005">
    <property type="protein sequence ID" value="TJZ53133.1"/>
    <property type="molecule type" value="Genomic_DNA"/>
</dbReference>
<sequence>MTAALLGTDRRTPPVAVRAGQDGAAALLDAAAVSTVRRRAALRPALAGERPTPAPADPRPPLPPAARRRLALLLADRGGTGAGSRRGTAPDLTELLPQWLATAGERGYRAPEALLPALLDAARARTDLRPAALALAGPRALWLAQLNNDWKFALRGSGATSRAGASTRSTGPENGETPTPTPDTDDPEYVRRLWEEGLFAERVHLLTTLRRRAPHTALDLLRTTWATERAEDRLMFLDSLRDGLSPADEPFLEQSLSDRSRNVRATAAELLSALPGSALAGRMAERAHSCVGLDRTAGHDGPAITVEAPHECDAGMQRDGVTPKPPSGRGERSWWLGQLVEATPLAGWSEKLGGRDPAAIIALPVSDDWRTELHDAWSRAAVRQRDADWARALLGAPATPSQSAEVTPAGSSRDLAKLLTVLPHDERAQWVAEFIAAHGLSDAFRMLGVCAVPWAEPLGRSVVDALDIARDAGSYPWSFSGVMGLAERCLDPAAANRLDMLTAITDEPEGASPGSGGYWAEAFQRLVGTLRLRATMHAELTPPHGPTTTTATDTEPDR</sequence>
<evidence type="ECO:0000256" key="1">
    <source>
        <dbReference type="SAM" id="MobiDB-lite"/>
    </source>
</evidence>
<keyword evidence="3" id="KW-1185">Reference proteome</keyword>
<feature type="region of interest" description="Disordered" evidence="1">
    <location>
        <begin position="160"/>
        <end position="187"/>
    </location>
</feature>